<dbReference type="AlphaFoldDB" id="A0A1M3T0L2"/>
<dbReference type="Proteomes" id="UP000184063">
    <property type="component" value="Unassembled WGS sequence"/>
</dbReference>
<sequence>MKQPGLLWFCLTPQASSRICKSRCAACRLVSHEYKPRCSLRSGLATRGLPSAASHITAGIAFEEQKKSVLGERFLIV</sequence>
<evidence type="ECO:0000313" key="1">
    <source>
        <dbReference type="EMBL" id="OJZ80282.1"/>
    </source>
</evidence>
<gene>
    <name evidence="1" type="ORF">ASPFODRAFT_53652</name>
</gene>
<evidence type="ECO:0000313" key="2">
    <source>
        <dbReference type="Proteomes" id="UP000184063"/>
    </source>
</evidence>
<protein>
    <submittedName>
        <fullName evidence="1">Uncharacterized protein</fullName>
    </submittedName>
</protein>
<reference evidence="2" key="1">
    <citation type="journal article" date="2017" name="Genome Biol.">
        <title>Comparative genomics reveals high biological diversity and specific adaptations in the industrially and medically important fungal genus Aspergillus.</title>
        <authorList>
            <person name="de Vries R.P."/>
            <person name="Riley R."/>
            <person name="Wiebenga A."/>
            <person name="Aguilar-Osorio G."/>
            <person name="Amillis S."/>
            <person name="Uchima C.A."/>
            <person name="Anderluh G."/>
            <person name="Asadollahi M."/>
            <person name="Askin M."/>
            <person name="Barry K."/>
            <person name="Battaglia E."/>
            <person name="Bayram O."/>
            <person name="Benocci T."/>
            <person name="Braus-Stromeyer S.A."/>
            <person name="Caldana C."/>
            <person name="Canovas D."/>
            <person name="Cerqueira G.C."/>
            <person name="Chen F."/>
            <person name="Chen W."/>
            <person name="Choi C."/>
            <person name="Clum A."/>
            <person name="Dos Santos R.A."/>
            <person name="Damasio A.R."/>
            <person name="Diallinas G."/>
            <person name="Emri T."/>
            <person name="Fekete E."/>
            <person name="Flipphi M."/>
            <person name="Freyberg S."/>
            <person name="Gallo A."/>
            <person name="Gournas C."/>
            <person name="Habgood R."/>
            <person name="Hainaut M."/>
            <person name="Harispe M.L."/>
            <person name="Henrissat B."/>
            <person name="Hilden K.S."/>
            <person name="Hope R."/>
            <person name="Hossain A."/>
            <person name="Karabika E."/>
            <person name="Karaffa L."/>
            <person name="Karanyi Z."/>
            <person name="Krasevec N."/>
            <person name="Kuo A."/>
            <person name="Kusch H."/>
            <person name="LaButti K."/>
            <person name="Lagendijk E.L."/>
            <person name="Lapidus A."/>
            <person name="Levasseur A."/>
            <person name="Lindquist E."/>
            <person name="Lipzen A."/>
            <person name="Logrieco A.F."/>
            <person name="MacCabe A."/>
            <person name="Maekelae M.R."/>
            <person name="Malavazi I."/>
            <person name="Melin P."/>
            <person name="Meyer V."/>
            <person name="Mielnichuk N."/>
            <person name="Miskei M."/>
            <person name="Molnar A.P."/>
            <person name="Mule G."/>
            <person name="Ngan C.Y."/>
            <person name="Orejas M."/>
            <person name="Orosz E."/>
            <person name="Ouedraogo J.P."/>
            <person name="Overkamp K.M."/>
            <person name="Park H.-S."/>
            <person name="Perrone G."/>
            <person name="Piumi F."/>
            <person name="Punt P.J."/>
            <person name="Ram A.F."/>
            <person name="Ramon A."/>
            <person name="Rauscher S."/>
            <person name="Record E."/>
            <person name="Riano-Pachon D.M."/>
            <person name="Robert V."/>
            <person name="Roehrig J."/>
            <person name="Ruller R."/>
            <person name="Salamov A."/>
            <person name="Salih N.S."/>
            <person name="Samson R.A."/>
            <person name="Sandor E."/>
            <person name="Sanguinetti M."/>
            <person name="Schuetze T."/>
            <person name="Sepcic K."/>
            <person name="Shelest E."/>
            <person name="Sherlock G."/>
            <person name="Sophianopoulou V."/>
            <person name="Squina F.M."/>
            <person name="Sun H."/>
            <person name="Susca A."/>
            <person name="Todd R.B."/>
            <person name="Tsang A."/>
            <person name="Unkles S.E."/>
            <person name="van de Wiele N."/>
            <person name="van Rossen-Uffink D."/>
            <person name="Oliveira J.V."/>
            <person name="Vesth T.C."/>
            <person name="Visser J."/>
            <person name="Yu J.-H."/>
            <person name="Zhou M."/>
            <person name="Andersen M.R."/>
            <person name="Archer D.B."/>
            <person name="Baker S.E."/>
            <person name="Benoit I."/>
            <person name="Brakhage A.A."/>
            <person name="Braus G.H."/>
            <person name="Fischer R."/>
            <person name="Frisvad J.C."/>
            <person name="Goldman G.H."/>
            <person name="Houbraken J."/>
            <person name="Oakley B."/>
            <person name="Pocsi I."/>
            <person name="Scazzocchio C."/>
            <person name="Seiboth B."/>
            <person name="vanKuyk P.A."/>
            <person name="Wortman J."/>
            <person name="Dyer P.S."/>
            <person name="Grigoriev I.V."/>
        </authorList>
    </citation>
    <scope>NUCLEOTIDE SEQUENCE [LARGE SCALE GENOMIC DNA]</scope>
    <source>
        <strain evidence="2">CBS 106.47</strain>
    </source>
</reference>
<dbReference type="EMBL" id="KV878257">
    <property type="protein sequence ID" value="OJZ80282.1"/>
    <property type="molecule type" value="Genomic_DNA"/>
</dbReference>
<name>A0A1M3T0L2_ASPLC</name>
<organism evidence="1 2">
    <name type="scientific">Aspergillus luchuensis (strain CBS 106.47)</name>
    <dbReference type="NCBI Taxonomy" id="1137211"/>
    <lineage>
        <taxon>Eukaryota</taxon>
        <taxon>Fungi</taxon>
        <taxon>Dikarya</taxon>
        <taxon>Ascomycota</taxon>
        <taxon>Pezizomycotina</taxon>
        <taxon>Eurotiomycetes</taxon>
        <taxon>Eurotiomycetidae</taxon>
        <taxon>Eurotiales</taxon>
        <taxon>Aspergillaceae</taxon>
        <taxon>Aspergillus</taxon>
        <taxon>Aspergillus subgen. Circumdati</taxon>
    </lineage>
</organism>
<dbReference type="VEuPathDB" id="FungiDB:ASPFODRAFT_53652"/>
<accession>A0A1M3T0L2</accession>
<proteinExistence type="predicted"/>